<dbReference type="Proteomes" id="UP001589575">
    <property type="component" value="Unassembled WGS sequence"/>
</dbReference>
<protein>
    <submittedName>
        <fullName evidence="1">Uncharacterized protein</fullName>
    </submittedName>
</protein>
<name>A0ABV5G1W5_9MICC</name>
<evidence type="ECO:0000313" key="1">
    <source>
        <dbReference type="EMBL" id="MFB9072649.1"/>
    </source>
</evidence>
<gene>
    <name evidence="1" type="ORF">ACFFX0_16170</name>
</gene>
<evidence type="ECO:0000313" key="2">
    <source>
        <dbReference type="Proteomes" id="UP001589575"/>
    </source>
</evidence>
<dbReference type="EMBL" id="JBHMFI010000001">
    <property type="protein sequence ID" value="MFB9072649.1"/>
    <property type="molecule type" value="Genomic_DNA"/>
</dbReference>
<proteinExistence type="predicted"/>
<sequence>MTGHAGSGGRWRHWPWPGSWWPGGSAAWWPSPSARAPRMSLRHRCPPA</sequence>
<comment type="caution">
    <text evidence="1">The sequence shown here is derived from an EMBL/GenBank/DDBJ whole genome shotgun (WGS) entry which is preliminary data.</text>
</comment>
<reference evidence="1 2" key="1">
    <citation type="submission" date="2024-09" db="EMBL/GenBank/DDBJ databases">
        <authorList>
            <person name="Sun Q."/>
            <person name="Mori K."/>
        </authorList>
    </citation>
    <scope>NUCLEOTIDE SEQUENCE [LARGE SCALE GENOMIC DNA]</scope>
    <source>
        <strain evidence="1 2">CCM 7609</strain>
    </source>
</reference>
<accession>A0ABV5G1W5</accession>
<keyword evidence="2" id="KW-1185">Reference proteome</keyword>
<organism evidence="1 2">
    <name type="scientific">Citricoccus parietis</name>
    <dbReference type="NCBI Taxonomy" id="592307"/>
    <lineage>
        <taxon>Bacteria</taxon>
        <taxon>Bacillati</taxon>
        <taxon>Actinomycetota</taxon>
        <taxon>Actinomycetes</taxon>
        <taxon>Micrococcales</taxon>
        <taxon>Micrococcaceae</taxon>
        <taxon>Citricoccus</taxon>
    </lineage>
</organism>